<dbReference type="SUPFAM" id="SSF53335">
    <property type="entry name" value="S-adenosyl-L-methionine-dependent methyltransferases"/>
    <property type="match status" value="1"/>
</dbReference>
<dbReference type="GO" id="GO:0052913">
    <property type="term" value="F:16S rRNA (guanine(966)-N(2))-methyltransferase activity"/>
    <property type="evidence" value="ECO:0007669"/>
    <property type="project" value="UniProtKB-EC"/>
</dbReference>
<comment type="caution">
    <text evidence="3">The sequence shown here is derived from an EMBL/GenBank/DDBJ whole genome shotgun (WGS) entry which is preliminary data.</text>
</comment>
<dbReference type="CDD" id="cd02440">
    <property type="entry name" value="AdoMet_MTases"/>
    <property type="match status" value="1"/>
</dbReference>
<dbReference type="PANTHER" id="PTHR43542">
    <property type="entry name" value="METHYLTRANSFERASE"/>
    <property type="match status" value="1"/>
</dbReference>
<dbReference type="PANTHER" id="PTHR43542:SF1">
    <property type="entry name" value="METHYLTRANSFERASE"/>
    <property type="match status" value="1"/>
</dbReference>
<protein>
    <submittedName>
        <fullName evidence="3">16S rRNA (Guanine(966)-N(2))-methyltransferase RsmD</fullName>
        <ecNumber evidence="3">2.1.1.171</ecNumber>
    </submittedName>
</protein>
<dbReference type="EC" id="2.1.1.171" evidence="3"/>
<keyword evidence="1 3" id="KW-0489">Methyltransferase</keyword>
<dbReference type="NCBIfam" id="TIGR00095">
    <property type="entry name" value="16S rRNA (guanine(966)-N(2))-methyltransferase RsmD"/>
    <property type="match status" value="1"/>
</dbReference>
<dbReference type="PIRSF" id="PIRSF004553">
    <property type="entry name" value="CHP00095"/>
    <property type="match status" value="1"/>
</dbReference>
<dbReference type="InterPro" id="IPR029063">
    <property type="entry name" value="SAM-dependent_MTases_sf"/>
</dbReference>
<evidence type="ECO:0000313" key="3">
    <source>
        <dbReference type="EMBL" id="HIU69680.1"/>
    </source>
</evidence>
<reference evidence="3" key="2">
    <citation type="journal article" date="2021" name="PeerJ">
        <title>Extensive microbial diversity within the chicken gut microbiome revealed by metagenomics and culture.</title>
        <authorList>
            <person name="Gilroy R."/>
            <person name="Ravi A."/>
            <person name="Getino M."/>
            <person name="Pursley I."/>
            <person name="Horton D.L."/>
            <person name="Alikhan N.F."/>
            <person name="Baker D."/>
            <person name="Gharbi K."/>
            <person name="Hall N."/>
            <person name="Watson M."/>
            <person name="Adriaenssens E.M."/>
            <person name="Foster-Nyarko E."/>
            <person name="Jarju S."/>
            <person name="Secka A."/>
            <person name="Antonio M."/>
            <person name="Oren A."/>
            <person name="Chaudhuri R.R."/>
            <person name="La Ragione R."/>
            <person name="Hildebrand F."/>
            <person name="Pallen M.J."/>
        </authorList>
    </citation>
    <scope>NUCLEOTIDE SEQUENCE</scope>
    <source>
        <strain evidence="3">CHK176-6737</strain>
    </source>
</reference>
<evidence type="ECO:0000256" key="2">
    <source>
        <dbReference type="ARBA" id="ARBA00022679"/>
    </source>
</evidence>
<gene>
    <name evidence="3" type="primary">rsmD</name>
    <name evidence="3" type="ORF">IAD23_06980</name>
</gene>
<sequence>MRVITGSARGRRLATLEGAEITRPTSESVKEAVFSMIQFELEDKKILDLFAGSGQMGIEALSRGAASCTFVEADRAALEIVRKNVATCRFESKSTIVFSDALAFLARREKFDIAFIDPPYKTGLAKEALLALAKSVNDGGIVLCETHRDEEMPKTAGPLTQTKEKTYGRTKVTVYRKDV</sequence>
<dbReference type="Proteomes" id="UP000824125">
    <property type="component" value="Unassembled WGS sequence"/>
</dbReference>
<organism evidence="3 4">
    <name type="scientific">Candidatus Scybalenecus merdavium</name>
    <dbReference type="NCBI Taxonomy" id="2840939"/>
    <lineage>
        <taxon>Bacteria</taxon>
        <taxon>Bacillati</taxon>
        <taxon>Bacillota</taxon>
        <taxon>Clostridia</taxon>
        <taxon>Eubacteriales</taxon>
        <taxon>Oscillospiraceae</taxon>
        <taxon>Oscillospiraceae incertae sedis</taxon>
        <taxon>Candidatus Scybalenecus</taxon>
    </lineage>
</organism>
<dbReference type="Gene3D" id="3.40.50.150">
    <property type="entry name" value="Vaccinia Virus protein VP39"/>
    <property type="match status" value="1"/>
</dbReference>
<proteinExistence type="predicted"/>
<name>A0A9D1SPK5_9FIRM</name>
<keyword evidence="2 3" id="KW-0808">Transferase</keyword>
<accession>A0A9D1SPK5</accession>
<dbReference type="AlphaFoldDB" id="A0A9D1SPK5"/>
<dbReference type="InterPro" id="IPR004398">
    <property type="entry name" value="RNA_MeTrfase_RsmD"/>
</dbReference>
<dbReference type="InterPro" id="IPR002052">
    <property type="entry name" value="DNA_methylase_N6_adenine_CS"/>
</dbReference>
<reference evidence="3" key="1">
    <citation type="submission" date="2020-10" db="EMBL/GenBank/DDBJ databases">
        <authorList>
            <person name="Gilroy R."/>
        </authorList>
    </citation>
    <scope>NUCLEOTIDE SEQUENCE</scope>
    <source>
        <strain evidence="3">CHK176-6737</strain>
    </source>
</reference>
<dbReference type="PROSITE" id="PS00092">
    <property type="entry name" value="N6_MTASE"/>
    <property type="match status" value="1"/>
</dbReference>
<dbReference type="Pfam" id="PF03602">
    <property type="entry name" value="Cons_hypoth95"/>
    <property type="match status" value="1"/>
</dbReference>
<dbReference type="GO" id="GO:0003676">
    <property type="term" value="F:nucleic acid binding"/>
    <property type="evidence" value="ECO:0007669"/>
    <property type="project" value="InterPro"/>
</dbReference>
<evidence type="ECO:0000313" key="4">
    <source>
        <dbReference type="Proteomes" id="UP000824125"/>
    </source>
</evidence>
<evidence type="ECO:0000256" key="1">
    <source>
        <dbReference type="ARBA" id="ARBA00022603"/>
    </source>
</evidence>
<dbReference type="EMBL" id="DVNM01000039">
    <property type="protein sequence ID" value="HIU69680.1"/>
    <property type="molecule type" value="Genomic_DNA"/>
</dbReference>